<keyword evidence="2 4" id="KW-0378">Hydrolase</keyword>
<dbReference type="PANTHER" id="PTHR30023">
    <property type="entry name" value="D-ALANYL-D-ALANINE CARBOXYPEPTIDASE"/>
    <property type="match status" value="1"/>
</dbReference>
<keyword evidence="4" id="KW-0121">Carboxypeptidase</keyword>
<dbReference type="GO" id="GO:0006508">
    <property type="term" value="P:proteolysis"/>
    <property type="evidence" value="ECO:0007669"/>
    <property type="project" value="InterPro"/>
</dbReference>
<evidence type="ECO:0000256" key="1">
    <source>
        <dbReference type="ARBA" id="ARBA00006096"/>
    </source>
</evidence>
<dbReference type="Gene3D" id="3.40.710.10">
    <property type="entry name" value="DD-peptidase/beta-lactamase superfamily"/>
    <property type="match status" value="1"/>
</dbReference>
<keyword evidence="4" id="KW-0645">Protease</keyword>
<comment type="caution">
    <text evidence="4">The sequence shown here is derived from an EMBL/GenBank/DDBJ whole genome shotgun (WGS) entry which is preliminary data.</text>
</comment>
<protein>
    <submittedName>
        <fullName evidence="4">D-alanyl-D-alanine carboxypeptidase/D-alanyl-D-alanine-endopeptidase</fullName>
        <ecNumber evidence="4">3.4.16.4</ecNumber>
    </submittedName>
</protein>
<dbReference type="AlphaFoldDB" id="A0A931B837"/>
<name>A0A931B837_9ACTN</name>
<dbReference type="SUPFAM" id="SSF56601">
    <property type="entry name" value="beta-lactamase/transpeptidase-like"/>
    <property type="match status" value="1"/>
</dbReference>
<accession>A0A931B837</accession>
<dbReference type="PRINTS" id="PR00922">
    <property type="entry name" value="DADACBPTASE3"/>
</dbReference>
<dbReference type="NCBIfam" id="TIGR00666">
    <property type="entry name" value="PBP4"/>
    <property type="match status" value="1"/>
</dbReference>
<organism evidence="4 5">
    <name type="scientific">Streptacidiphilus fuscans</name>
    <dbReference type="NCBI Taxonomy" id="2789292"/>
    <lineage>
        <taxon>Bacteria</taxon>
        <taxon>Bacillati</taxon>
        <taxon>Actinomycetota</taxon>
        <taxon>Actinomycetes</taxon>
        <taxon>Kitasatosporales</taxon>
        <taxon>Streptomycetaceae</taxon>
        <taxon>Streptacidiphilus</taxon>
    </lineage>
</organism>
<evidence type="ECO:0000313" key="5">
    <source>
        <dbReference type="Proteomes" id="UP000657385"/>
    </source>
</evidence>
<gene>
    <name evidence="4" type="primary">dacB</name>
    <name evidence="4" type="ORF">I2501_20485</name>
</gene>
<evidence type="ECO:0000256" key="2">
    <source>
        <dbReference type="ARBA" id="ARBA00022801"/>
    </source>
</evidence>
<proteinExistence type="inferred from homology"/>
<evidence type="ECO:0000313" key="4">
    <source>
        <dbReference type="EMBL" id="MBF9070407.1"/>
    </source>
</evidence>
<feature type="chain" id="PRO_5039161916" evidence="3">
    <location>
        <begin position="27"/>
        <end position="531"/>
    </location>
</feature>
<feature type="signal peptide" evidence="3">
    <location>
        <begin position="1"/>
        <end position="26"/>
    </location>
</feature>
<dbReference type="InterPro" id="IPR000667">
    <property type="entry name" value="Peptidase_S13"/>
</dbReference>
<evidence type="ECO:0000256" key="3">
    <source>
        <dbReference type="SAM" id="SignalP"/>
    </source>
</evidence>
<dbReference type="EC" id="3.4.16.4" evidence="4"/>
<keyword evidence="3" id="KW-0732">Signal</keyword>
<dbReference type="GO" id="GO:0000270">
    <property type="term" value="P:peptidoglycan metabolic process"/>
    <property type="evidence" value="ECO:0007669"/>
    <property type="project" value="TreeGrafter"/>
</dbReference>
<dbReference type="RefSeq" id="WP_196195581.1">
    <property type="nucleotide sequence ID" value="NZ_JADPRT010000008.1"/>
</dbReference>
<dbReference type="InterPro" id="IPR012338">
    <property type="entry name" value="Beta-lactam/transpept-like"/>
</dbReference>
<sequence length="531" mass="55983">MSLTARHWRRWATALTAALVTALTTAAGGPAAAHRDASLSPDIEAIMHKPAYVHAQWGLLEIDDQTGRVIHSQYPNQFFLPGSTAKLVAVSGAIHALGFDHRFTTPVQQLGHRSGSTLNGALALVAQGDLTMGGRTKPDGSVDFRPIDHTYAGAVPGAQLTPEDPLAGIDQIARQIRSTGITHVQGNVVIDNRLFTTAPAFDPAPDPLIINDNLIDLLSTPTTPGHAAKLFWRPQVAPYQVTSSVRTVAAGGPTAVTFTTSHNGTRIHVSGTIAAGSQPQLQVSGIQDPAAFGRTALIEALQRAGVTVSAPPTGPNPSRLLPGSYAGTPRVAAYVSPEFWQYVRLIFKVSHNLGANLSLCLQAVTIGSHQCGDGFTVLHRFLVGAGIDPTQFNLNDGRGGDPNDRVTPRGENELLHYWLHTPDAIRFRDTLPLMGVDGSLAFVCQGSATCPGKGKVWGKTGTVAGEDALNNRIAEGALSIGGYMEVCGGHYYTYYLVVNGASVPDINGVIEGGNDLARIAGLLQEQAVSGH</sequence>
<dbReference type="Pfam" id="PF02113">
    <property type="entry name" value="Peptidase_S13"/>
    <property type="match status" value="1"/>
</dbReference>
<dbReference type="Proteomes" id="UP000657385">
    <property type="component" value="Unassembled WGS sequence"/>
</dbReference>
<dbReference type="GO" id="GO:0009002">
    <property type="term" value="F:serine-type D-Ala-D-Ala carboxypeptidase activity"/>
    <property type="evidence" value="ECO:0007669"/>
    <property type="project" value="UniProtKB-EC"/>
</dbReference>
<dbReference type="Gene3D" id="3.50.80.20">
    <property type="entry name" value="D-Ala-D-Ala carboxypeptidase C, peptidase S13"/>
    <property type="match status" value="1"/>
</dbReference>
<comment type="similarity">
    <text evidence="1">Belongs to the peptidase S13 family.</text>
</comment>
<reference evidence="4" key="1">
    <citation type="submission" date="2020-11" db="EMBL/GenBank/DDBJ databases">
        <title>Isolation and identification of active actinomycetes.</title>
        <authorList>
            <person name="Yu B."/>
        </authorList>
    </citation>
    <scope>NUCLEOTIDE SEQUENCE</scope>
    <source>
        <strain evidence="4">NEAU-YB345</strain>
    </source>
</reference>
<dbReference type="EMBL" id="JADPRT010000008">
    <property type="protein sequence ID" value="MBF9070407.1"/>
    <property type="molecule type" value="Genomic_DNA"/>
</dbReference>
<keyword evidence="5" id="KW-1185">Reference proteome</keyword>
<dbReference type="PANTHER" id="PTHR30023:SF0">
    <property type="entry name" value="PENICILLIN-SENSITIVE CARBOXYPEPTIDASE A"/>
    <property type="match status" value="1"/>
</dbReference>